<evidence type="ECO:0000259" key="1">
    <source>
        <dbReference type="PROSITE" id="PS50263"/>
    </source>
</evidence>
<dbReference type="InterPro" id="IPR036526">
    <property type="entry name" value="C-N_Hydrolase_sf"/>
</dbReference>
<dbReference type="Proteomes" id="UP000605676">
    <property type="component" value="Unassembled WGS sequence"/>
</dbReference>
<name>A0ABS1HPN8_9BACT</name>
<dbReference type="Gene3D" id="3.60.110.10">
    <property type="entry name" value="Carbon-nitrogen hydrolase"/>
    <property type="match status" value="1"/>
</dbReference>
<dbReference type="RefSeq" id="WP_200466770.1">
    <property type="nucleotide sequence ID" value="NZ_JAENRR010000075.1"/>
</dbReference>
<dbReference type="InterPro" id="IPR052737">
    <property type="entry name" value="Omega-amidase_YafV"/>
</dbReference>
<keyword evidence="3" id="KW-1185">Reference proteome</keyword>
<sequence>MDLKIALVQYDIIWEDTQANLSYLSNVLKSISKDTDIVVLPEMFHSGFSMSPKGNAQVDGGEVLSWMKSMSDLNNVCIIGSVIVETNKGYVNRLYVVNGGKVSSYDKRHLFTMGDEHKHYLKGDERIVVEIKGWKLCPLICYDLRFPVWSRNIGEAYDVLLYVANWPASRGDVWDVLLKARAIENQSYVIGVNRIGCDKTITYDGRSQVVDAKGSELINMGANEGVAYVELKKDVLMKFRECFPVLRDGDEFHINN</sequence>
<dbReference type="SUPFAM" id="SSF56317">
    <property type="entry name" value="Carbon-nitrogen hydrolase"/>
    <property type="match status" value="1"/>
</dbReference>
<dbReference type="NCBIfam" id="NF007757">
    <property type="entry name" value="PRK10438.1"/>
    <property type="match status" value="1"/>
</dbReference>
<dbReference type="Pfam" id="PF00795">
    <property type="entry name" value="CN_hydrolase"/>
    <property type="match status" value="1"/>
</dbReference>
<dbReference type="PROSITE" id="PS50263">
    <property type="entry name" value="CN_HYDROLASE"/>
    <property type="match status" value="1"/>
</dbReference>
<comment type="caution">
    <text evidence="2">The sequence shown here is derived from an EMBL/GenBank/DDBJ whole genome shotgun (WGS) entry which is preliminary data.</text>
</comment>
<dbReference type="InterPro" id="IPR003010">
    <property type="entry name" value="C-N_Hydrolase"/>
</dbReference>
<feature type="domain" description="CN hydrolase" evidence="1">
    <location>
        <begin position="3"/>
        <end position="233"/>
    </location>
</feature>
<accession>A0ABS1HPN8</accession>
<reference evidence="2 3" key="1">
    <citation type="submission" date="2021-01" db="EMBL/GenBank/DDBJ databases">
        <title>Carboxyliciviraga sp.nov., isolated from coastal sediments.</title>
        <authorList>
            <person name="Lu D."/>
            <person name="Zhang T."/>
        </authorList>
    </citation>
    <scope>NUCLEOTIDE SEQUENCE [LARGE SCALE GENOMIC DNA]</scope>
    <source>
        <strain evidence="2 3">N1Y132</strain>
    </source>
</reference>
<evidence type="ECO:0000313" key="2">
    <source>
        <dbReference type="EMBL" id="MBK3519551.1"/>
    </source>
</evidence>
<proteinExistence type="predicted"/>
<dbReference type="PANTHER" id="PTHR47799">
    <property type="entry name" value="OMEGA-AMIDASE YAFV"/>
    <property type="match status" value="1"/>
</dbReference>
<dbReference type="EMBL" id="JAENRR010000075">
    <property type="protein sequence ID" value="MBK3519551.1"/>
    <property type="molecule type" value="Genomic_DNA"/>
</dbReference>
<evidence type="ECO:0000313" key="3">
    <source>
        <dbReference type="Proteomes" id="UP000605676"/>
    </source>
</evidence>
<organism evidence="2 3">
    <name type="scientific">Carboxylicivirga marina</name>
    <dbReference type="NCBI Taxonomy" id="2800988"/>
    <lineage>
        <taxon>Bacteria</taxon>
        <taxon>Pseudomonadati</taxon>
        <taxon>Bacteroidota</taxon>
        <taxon>Bacteroidia</taxon>
        <taxon>Marinilabiliales</taxon>
        <taxon>Marinilabiliaceae</taxon>
        <taxon>Carboxylicivirga</taxon>
    </lineage>
</organism>
<protein>
    <submittedName>
        <fullName evidence="2">Amidohydrolase</fullName>
    </submittedName>
</protein>
<dbReference type="PANTHER" id="PTHR47799:SF1">
    <property type="entry name" value="OMEGA-AMIDASE YAFV"/>
    <property type="match status" value="1"/>
</dbReference>
<gene>
    <name evidence="2" type="ORF">JIV24_19560</name>
</gene>